<proteinExistence type="predicted"/>
<feature type="region of interest" description="Disordered" evidence="2">
    <location>
        <begin position="295"/>
        <end position="329"/>
    </location>
</feature>
<feature type="domain" description="Organic solvent tolerance-like N-terminal" evidence="4">
    <location>
        <begin position="157"/>
        <end position="283"/>
    </location>
</feature>
<organism evidence="5 6">
    <name type="scientific">Belnapia arida</name>
    <dbReference type="NCBI Taxonomy" id="2804533"/>
    <lineage>
        <taxon>Bacteria</taxon>
        <taxon>Pseudomonadati</taxon>
        <taxon>Pseudomonadota</taxon>
        <taxon>Alphaproteobacteria</taxon>
        <taxon>Acetobacterales</taxon>
        <taxon>Roseomonadaceae</taxon>
        <taxon>Belnapia</taxon>
    </lineage>
</organism>
<dbReference type="Pfam" id="PF03968">
    <property type="entry name" value="LptD_N"/>
    <property type="match status" value="2"/>
</dbReference>
<keyword evidence="1 3" id="KW-0732">Signal</keyword>
<evidence type="ECO:0000256" key="3">
    <source>
        <dbReference type="SAM" id="SignalP"/>
    </source>
</evidence>
<dbReference type="PANTHER" id="PTHR36504">
    <property type="entry name" value="LIPOPOLYSACCHARIDE EXPORT SYSTEM PROTEIN LPTA"/>
    <property type="match status" value="1"/>
</dbReference>
<dbReference type="Gene3D" id="2.60.450.10">
    <property type="entry name" value="Lipopolysaccharide (LPS) transport protein A like domain"/>
    <property type="match status" value="2"/>
</dbReference>
<name>A0ABS1U894_9PROT</name>
<protein>
    <recommendedName>
        <fullName evidence="4">Organic solvent tolerance-like N-terminal domain-containing protein</fullName>
    </recommendedName>
</protein>
<feature type="domain" description="Organic solvent tolerance-like N-terminal" evidence="4">
    <location>
        <begin position="34"/>
        <end position="156"/>
    </location>
</feature>
<evidence type="ECO:0000256" key="2">
    <source>
        <dbReference type="SAM" id="MobiDB-lite"/>
    </source>
</evidence>
<keyword evidence="6" id="KW-1185">Reference proteome</keyword>
<feature type="region of interest" description="Disordered" evidence="2">
    <location>
        <begin position="77"/>
        <end position="100"/>
    </location>
</feature>
<gene>
    <name evidence="5" type="ORF">JMJ56_19305</name>
</gene>
<feature type="chain" id="PRO_5047525736" description="Organic solvent tolerance-like N-terminal domain-containing protein" evidence="3">
    <location>
        <begin position="19"/>
        <end position="329"/>
    </location>
</feature>
<evidence type="ECO:0000313" key="5">
    <source>
        <dbReference type="EMBL" id="MBL6080169.1"/>
    </source>
</evidence>
<dbReference type="InterPro" id="IPR052037">
    <property type="entry name" value="LPS_export_LptA"/>
</dbReference>
<evidence type="ECO:0000256" key="1">
    <source>
        <dbReference type="ARBA" id="ARBA00022729"/>
    </source>
</evidence>
<sequence>MRRWLLAALLALPLHAMAQGIDLSQGGPVDVTASDGIEWRQAEQVVIARGNARAIRGNVTVYADRLLARYRPQARPGEAQAGAVRPAAAAGSPDQALGGGSNEIWRLEAEGNVRIVTETDTARGDRAVYDIDQAVLVLTGRGNVSLTTPSQVITAKDSLEYWSARKMAVARGNAVVVDNAEGGRRIAADTLVSYMLDAPGQANALPPPVAARPGERPVPGQGKVDRVEAFGNVEIRTATDVVRGDRGVYSAQTGMARLLGNVRITRTDNQINGQEAIVNLRTNVARLVSAPGARVQGLIMPNQDQERSGGQEPGRSASPQPATPERRGR</sequence>
<reference evidence="5 6" key="1">
    <citation type="submission" date="2021-01" db="EMBL/GenBank/DDBJ databases">
        <title>Belnapia mucosa sp. nov. and Belnapia arida sp. nov., isolated from the Tabernas Desert (Almeria, Spain).</title>
        <authorList>
            <person name="Molina-Menor E."/>
            <person name="Vidal-Verdu A."/>
            <person name="Calonge A."/>
            <person name="Satari L."/>
            <person name="Pereto J."/>
            <person name="Porcar M."/>
        </authorList>
    </citation>
    <scope>NUCLEOTIDE SEQUENCE [LARGE SCALE GENOMIC DNA]</scope>
    <source>
        <strain evidence="5 6">T18</strain>
    </source>
</reference>
<evidence type="ECO:0000259" key="4">
    <source>
        <dbReference type="Pfam" id="PF03968"/>
    </source>
</evidence>
<feature type="compositionally biased region" description="Low complexity" evidence="2">
    <location>
        <begin position="77"/>
        <end position="91"/>
    </location>
</feature>
<feature type="signal peptide" evidence="3">
    <location>
        <begin position="1"/>
        <end position="18"/>
    </location>
</feature>
<dbReference type="PANTHER" id="PTHR36504:SF1">
    <property type="entry name" value="LIPOPOLYSACCHARIDE EXPORT SYSTEM PROTEIN LPTA"/>
    <property type="match status" value="1"/>
</dbReference>
<dbReference type="EMBL" id="JAETWB010000011">
    <property type="protein sequence ID" value="MBL6080169.1"/>
    <property type="molecule type" value="Genomic_DNA"/>
</dbReference>
<accession>A0ABS1U894</accession>
<dbReference type="Proteomes" id="UP000660885">
    <property type="component" value="Unassembled WGS sequence"/>
</dbReference>
<comment type="caution">
    <text evidence="5">The sequence shown here is derived from an EMBL/GenBank/DDBJ whole genome shotgun (WGS) entry which is preliminary data.</text>
</comment>
<dbReference type="RefSeq" id="WP_202833409.1">
    <property type="nucleotide sequence ID" value="NZ_JAETWB010000011.1"/>
</dbReference>
<dbReference type="InterPro" id="IPR005653">
    <property type="entry name" value="OstA-like_N"/>
</dbReference>
<evidence type="ECO:0000313" key="6">
    <source>
        <dbReference type="Proteomes" id="UP000660885"/>
    </source>
</evidence>